<dbReference type="AlphaFoldDB" id="A0A3Q0H1C7"/>
<dbReference type="RefSeq" id="XP_025065812.1">
    <property type="nucleotide sequence ID" value="XM_025210027.1"/>
</dbReference>
<dbReference type="Proteomes" id="UP000189705">
    <property type="component" value="Unplaced"/>
</dbReference>
<dbReference type="Gene3D" id="3.40.50.12690">
    <property type="match status" value="1"/>
</dbReference>
<dbReference type="KEGG" id="asn:112551083"/>
<evidence type="ECO:0000313" key="4">
    <source>
        <dbReference type="RefSeq" id="XP_025065812.1"/>
    </source>
</evidence>
<name>A0A3Q0H1C7_ALLSI</name>
<evidence type="ECO:0000259" key="1">
    <source>
        <dbReference type="Pfam" id="PF13472"/>
    </source>
</evidence>
<evidence type="ECO:0000313" key="3">
    <source>
        <dbReference type="RefSeq" id="XP_025065811.1"/>
    </source>
</evidence>
<dbReference type="Gene3D" id="3.40.50.12700">
    <property type="match status" value="1"/>
</dbReference>
<organism evidence="2 3">
    <name type="scientific">Alligator sinensis</name>
    <name type="common">Chinese alligator</name>
    <dbReference type="NCBI Taxonomy" id="38654"/>
    <lineage>
        <taxon>Eukaryota</taxon>
        <taxon>Metazoa</taxon>
        <taxon>Chordata</taxon>
        <taxon>Craniata</taxon>
        <taxon>Vertebrata</taxon>
        <taxon>Euteleostomi</taxon>
        <taxon>Archelosauria</taxon>
        <taxon>Archosauria</taxon>
        <taxon>Crocodylia</taxon>
        <taxon>Alligatoridae</taxon>
        <taxon>Alligatorinae</taxon>
        <taxon>Alligator</taxon>
    </lineage>
</organism>
<keyword evidence="2" id="KW-1185">Reference proteome</keyword>
<feature type="domain" description="SGNH hydrolase-type esterase" evidence="1">
    <location>
        <begin position="141"/>
        <end position="240"/>
    </location>
</feature>
<dbReference type="Pfam" id="PF13472">
    <property type="entry name" value="Lipase_GDSL_2"/>
    <property type="match status" value="1"/>
</dbReference>
<dbReference type="SUPFAM" id="SSF52266">
    <property type="entry name" value="SGNH hydrolase"/>
    <property type="match status" value="1"/>
</dbReference>
<protein>
    <submittedName>
        <fullName evidence="3 4">Uncharacterized protein LOC112551083</fullName>
    </submittedName>
</protein>
<dbReference type="GeneID" id="112551083"/>
<evidence type="ECO:0000313" key="2">
    <source>
        <dbReference type="Proteomes" id="UP000189705"/>
    </source>
</evidence>
<dbReference type="RefSeq" id="XP_025065811.1">
    <property type="nucleotide sequence ID" value="XM_025210026.1"/>
</dbReference>
<accession>A0A3Q0H1C7</accession>
<gene>
    <name evidence="3 4" type="primary">LOC112551083</name>
</gene>
<reference evidence="3 4" key="1">
    <citation type="submission" date="2025-04" db="UniProtKB">
        <authorList>
            <consortium name="RefSeq"/>
        </authorList>
    </citation>
    <scope>IDENTIFICATION</scope>
</reference>
<proteinExistence type="predicted"/>
<sequence>MGTSFLCRARHQAEERTAEAPKLIWKDGRQSPLGLGHLSQKWIHWYKLGNRYEALAALEESAVEETAWEEPQSIPEQAEGQTSYWRKRRRVIVVGDSLLRGAEGNICRPDPMAREVCCLPEAKIQDVIIRIPDLIQPLDYYPMVLIHVGTNDTARSNPDHVVGDYRALGARLREMGAQVVFLSILPVRGHSRHHNTCIREVNLRLRSWCHCAGSGFLDHDPHFLAGDFLGHNGFHLSAKGCLCTVKICKAGAETERRHAVVWSSTPPHFFGPRCGSSNQGL</sequence>
<dbReference type="InterPro" id="IPR013830">
    <property type="entry name" value="SGNH_hydro"/>
</dbReference>